<organism evidence="1 2">
    <name type="scientific">Asticcacaulis benevestitus DSM 16100 = ATCC BAA-896</name>
    <dbReference type="NCBI Taxonomy" id="1121022"/>
    <lineage>
        <taxon>Bacteria</taxon>
        <taxon>Pseudomonadati</taxon>
        <taxon>Pseudomonadota</taxon>
        <taxon>Alphaproteobacteria</taxon>
        <taxon>Caulobacterales</taxon>
        <taxon>Caulobacteraceae</taxon>
        <taxon>Asticcacaulis</taxon>
    </lineage>
</organism>
<dbReference type="PANTHER" id="PTHR43747">
    <property type="entry name" value="FAD-BINDING PROTEIN"/>
    <property type="match status" value="1"/>
</dbReference>
<dbReference type="eggNOG" id="COG0654">
    <property type="taxonomic scope" value="Bacteria"/>
</dbReference>
<dbReference type="PATRIC" id="fig|1121022.4.peg.4153"/>
<reference evidence="1 2" key="1">
    <citation type="journal article" date="2014" name="Nature">
        <title>Sequential evolution of bacterial morphology by co-option of a developmental regulator.</title>
        <authorList>
            <person name="Jiang C."/>
            <person name="Brown P.J."/>
            <person name="Ducret A."/>
            <person name="Brun Y.V."/>
        </authorList>
    </citation>
    <scope>NUCLEOTIDE SEQUENCE [LARGE SCALE GENOMIC DNA]</scope>
    <source>
        <strain evidence="1 2">DSM 16100</strain>
    </source>
</reference>
<dbReference type="Gene3D" id="3.50.50.60">
    <property type="entry name" value="FAD/NAD(P)-binding domain"/>
    <property type="match status" value="1"/>
</dbReference>
<protein>
    <recommendedName>
        <fullName evidence="3">Tryptophan halogenase</fullName>
    </recommendedName>
</protein>
<sequence>MAEPKRVRKVVVLGRDESLWLAVNTLERAFSKSDIEITAIELPSLLRAGDVYPTLRAQEAFHSLMGLKEDALMRASQATFSLGQRFSNWAKTRPPFFHAYSTYGAKFERVQFHHYWLKARANGLKAEFDDFSLSVAAAKHGRFFVPDEETDSFSNNDYAYHLGAIGYCQVLKQVALQRGVIHRTGRLAEALRAENGDITGLLLNDGQVVEGDFFIDASGAESLLLGQAMGVGLESWSQWFACDRILTTYAPPLTPLPSFSQASAFRSGWLGLYPLRDRTAVQQVYASVDMGEQEAFDTAGIVSALKLHGDAVVTPYSAGCRTQFWAGNCLAVGEAAVVFDPIDNVRLHANLVGMSHLISLFPIDSDMALERDEYNRNVTAAVERIRDFQICRYKLNQRFDQPIWDHCRAMILPDKLQYKLDVFEARGMLIAYDDETFEDPEWIAMLIGHGLMPKTYDPLVDQVNEAEVIRRFQQMLGFIRHSVEKMRPMEQHLGLSPAAGMSAQG</sequence>
<dbReference type="InterPro" id="IPR033856">
    <property type="entry name" value="Trp_halogen"/>
</dbReference>
<evidence type="ECO:0000313" key="1">
    <source>
        <dbReference type="EMBL" id="ESQ83406.1"/>
    </source>
</evidence>
<dbReference type="InterPro" id="IPR006905">
    <property type="entry name" value="Flavin_halogenase"/>
</dbReference>
<dbReference type="STRING" id="1121022.GCA_000376105_02847"/>
<dbReference type="RefSeq" id="WP_018082516.1">
    <property type="nucleotide sequence ID" value="NZ_AQWM01000014.1"/>
</dbReference>
<name>V4P5M9_9CAUL</name>
<dbReference type="EMBL" id="AWGB01000070">
    <property type="protein sequence ID" value="ESQ83406.1"/>
    <property type="molecule type" value="Genomic_DNA"/>
</dbReference>
<proteinExistence type="predicted"/>
<evidence type="ECO:0000313" key="2">
    <source>
        <dbReference type="Proteomes" id="UP000017837"/>
    </source>
</evidence>
<dbReference type="SUPFAM" id="SSF51905">
    <property type="entry name" value="FAD/NAD(P)-binding domain"/>
    <property type="match status" value="1"/>
</dbReference>
<dbReference type="InterPro" id="IPR036188">
    <property type="entry name" value="FAD/NAD-bd_sf"/>
</dbReference>
<dbReference type="AlphaFoldDB" id="V4P5M9"/>
<comment type="caution">
    <text evidence="1">The sequence shown here is derived from an EMBL/GenBank/DDBJ whole genome shotgun (WGS) entry which is preliminary data.</text>
</comment>
<evidence type="ECO:0008006" key="3">
    <source>
        <dbReference type="Google" id="ProtNLM"/>
    </source>
</evidence>
<dbReference type="GO" id="GO:0004497">
    <property type="term" value="F:monooxygenase activity"/>
    <property type="evidence" value="ECO:0007669"/>
    <property type="project" value="InterPro"/>
</dbReference>
<gene>
    <name evidence="1" type="ORF">ABENE_20275</name>
</gene>
<dbReference type="InterPro" id="IPR050816">
    <property type="entry name" value="Flavin-dep_Halogenase_NPB"/>
</dbReference>
<dbReference type="Pfam" id="PF04820">
    <property type="entry name" value="Trp_halogenase"/>
    <property type="match status" value="1"/>
</dbReference>
<accession>V4P5M9</accession>
<keyword evidence="2" id="KW-1185">Reference proteome</keyword>
<dbReference type="PIRSF" id="PIRSF011396">
    <property type="entry name" value="Trp_halogenase"/>
    <property type="match status" value="1"/>
</dbReference>
<dbReference type="OrthoDB" id="5695497at2"/>
<dbReference type="PANTHER" id="PTHR43747:SF4">
    <property type="entry name" value="FLAVIN-DEPENDENT TRYPTOPHAN HALOGENASE"/>
    <property type="match status" value="1"/>
</dbReference>
<dbReference type="Proteomes" id="UP000017837">
    <property type="component" value="Unassembled WGS sequence"/>
</dbReference>